<evidence type="ECO:0000256" key="8">
    <source>
        <dbReference type="ARBA" id="ARBA00022967"/>
    </source>
</evidence>
<dbReference type="SUPFAM" id="SSF81886">
    <property type="entry name" value="Helical scaffold and wing domains of SecA"/>
    <property type="match status" value="1"/>
</dbReference>
<dbReference type="Gene3D" id="1.10.3060.10">
    <property type="entry name" value="Helical scaffold and wing domains of SecA"/>
    <property type="match status" value="1"/>
</dbReference>
<dbReference type="PROSITE" id="PS01312">
    <property type="entry name" value="SECA"/>
    <property type="match status" value="1"/>
</dbReference>
<organism evidence="14 15">
    <name type="scientific">Kutzneria buriramensis</name>
    <dbReference type="NCBI Taxonomy" id="1045776"/>
    <lineage>
        <taxon>Bacteria</taxon>
        <taxon>Bacillati</taxon>
        <taxon>Actinomycetota</taxon>
        <taxon>Actinomycetes</taxon>
        <taxon>Pseudonocardiales</taxon>
        <taxon>Pseudonocardiaceae</taxon>
        <taxon>Kutzneria</taxon>
    </lineage>
</organism>
<dbReference type="HAMAP" id="MF_01382">
    <property type="entry name" value="SecA"/>
    <property type="match status" value="1"/>
</dbReference>
<dbReference type="GO" id="GO:0006605">
    <property type="term" value="P:protein targeting"/>
    <property type="evidence" value="ECO:0007669"/>
    <property type="project" value="UniProtKB-UniRule"/>
</dbReference>
<comment type="function">
    <text evidence="11">Part of the Sec protein translocase complex. Interacts with the SecYEG preprotein conducting channel. Has a central role in coupling the hydrolysis of ATP to the transfer of proteins into and across the cell membrane, serving as an ATP-driven molecular motor driving the stepwise translocation of polypeptide chains across the membrane.</text>
</comment>
<dbReference type="GO" id="GO:0005886">
    <property type="term" value="C:plasma membrane"/>
    <property type="evidence" value="ECO:0007669"/>
    <property type="project" value="UniProtKB-SubCell"/>
</dbReference>
<dbReference type="GO" id="GO:0031522">
    <property type="term" value="C:cell envelope Sec protein transport complex"/>
    <property type="evidence" value="ECO:0007669"/>
    <property type="project" value="TreeGrafter"/>
</dbReference>
<evidence type="ECO:0000256" key="1">
    <source>
        <dbReference type="ARBA" id="ARBA00004170"/>
    </source>
</evidence>
<feature type="domain" description="Helicase ATP-binding" evidence="12">
    <location>
        <begin position="96"/>
        <end position="255"/>
    </location>
</feature>
<accession>A0A3E0H5C4</accession>
<dbReference type="GO" id="GO:0065002">
    <property type="term" value="P:intracellular protein transmembrane transport"/>
    <property type="evidence" value="ECO:0007669"/>
    <property type="project" value="UniProtKB-UniRule"/>
</dbReference>
<sequence length="780" mass="85187">MAGERKKRLTTGFWRLLQGRAVARETSKLHAVVAAAGARENELRELTDEQLTQAAEKLRNDTRGDYDDKDLAQLLALGREAARRTLKERPFDVQLMTSAWMLRGRVVELATGEGKTLAGAITAAGYALHGWPVHVVSVNDYLARRDAEWMGPLYSLLGVSVNWISGACDPDRRREAYAADVTYASVSELGFDELRDHTATRVEDLVSPAPGVALVDEADSVLVDEARVPLVLAGAAAAGEPDRELSDVVRLLRAGMHYEIDDEQRNVFLTGAGSEAVERALGGIDLYSPEHVGTTLPRVNVALHAEVLLRRDVDYIVRDGKVQLINPSRGRVARLQRWPDGLQAAVEAKEALAASETGEVLDTITVQALLKRYPKVCGMTGTALAAADQLRTFYELQVAEVPPNVPCIRVDEPDRIYDTVIAKNAAIVEEIVEAHKTGRPVLIGTQDVAESEALAGRLAEVDVPCVVLNAKNDAEEAAIVAEAGQYGTVTVSTQMAGRGTDIRLGGADGADHERVAELGGLYVIGTARHHSSRLDDQLRGRAGRQGDPGRSVFFASFGDDIVTQFAADEPGPSKISDDGRVTDKLAPHTIAHAQRVAEAENLEVHANTWRYNQLSAQHRKMLGERRDQLLRTDLAAQELRKASPDRYREVLDKVGEDVLVDSARQIALLHLDRGWAEHLAMLADLREGIHLWALSRESPIAEYHRAAIPAFKALFRVADEKTVETFETAKFTEAGVDLDGEGLARPTATWTYLVHENPFGSDLERSVRGLGRVLGKGARR</sequence>
<evidence type="ECO:0000256" key="6">
    <source>
        <dbReference type="ARBA" id="ARBA00022840"/>
    </source>
</evidence>
<dbReference type="SMART" id="SM00957">
    <property type="entry name" value="SecA_DEAD"/>
    <property type="match status" value="1"/>
</dbReference>
<keyword evidence="4 11" id="KW-1003">Cell membrane</keyword>
<dbReference type="Proteomes" id="UP000256269">
    <property type="component" value="Unassembled WGS sequence"/>
</dbReference>
<comment type="catalytic activity">
    <reaction evidence="11">
        <text>ATP + H2O + cellular proteinSide 1 = ADP + phosphate + cellular proteinSide 2.</text>
        <dbReference type="EC" id="7.4.2.8"/>
    </reaction>
</comment>
<dbReference type="GO" id="GO:0017038">
    <property type="term" value="P:protein import"/>
    <property type="evidence" value="ECO:0007669"/>
    <property type="project" value="InterPro"/>
</dbReference>
<reference evidence="14 15" key="1">
    <citation type="submission" date="2018-08" db="EMBL/GenBank/DDBJ databases">
        <title>Genomic Encyclopedia of Archaeal and Bacterial Type Strains, Phase II (KMG-II): from individual species to whole genera.</title>
        <authorList>
            <person name="Goeker M."/>
        </authorList>
    </citation>
    <scope>NUCLEOTIDE SEQUENCE [LARGE SCALE GENOMIC DNA]</scope>
    <source>
        <strain evidence="14 15">DSM 45791</strain>
    </source>
</reference>
<dbReference type="Gene3D" id="3.40.50.300">
    <property type="entry name" value="P-loop containing nucleotide triphosphate hydrolases"/>
    <property type="match status" value="3"/>
</dbReference>
<dbReference type="InterPro" id="IPR011115">
    <property type="entry name" value="SecA_DEAD"/>
</dbReference>
<feature type="binding site" evidence="11">
    <location>
        <position position="501"/>
    </location>
    <ligand>
        <name>ATP</name>
        <dbReference type="ChEBI" id="CHEBI:30616"/>
    </ligand>
</feature>
<dbReference type="SUPFAM" id="SSF81767">
    <property type="entry name" value="Pre-protein crosslinking domain of SecA"/>
    <property type="match status" value="1"/>
</dbReference>
<evidence type="ECO:0000256" key="7">
    <source>
        <dbReference type="ARBA" id="ARBA00022927"/>
    </source>
</evidence>
<proteinExistence type="inferred from homology"/>
<evidence type="ECO:0000256" key="11">
    <source>
        <dbReference type="HAMAP-Rule" id="MF_01382"/>
    </source>
</evidence>
<dbReference type="InterPro" id="IPR014001">
    <property type="entry name" value="Helicase_ATP-bd"/>
</dbReference>
<dbReference type="GO" id="GO:0005829">
    <property type="term" value="C:cytosol"/>
    <property type="evidence" value="ECO:0007669"/>
    <property type="project" value="TreeGrafter"/>
</dbReference>
<dbReference type="InterPro" id="IPR026389">
    <property type="entry name" value="SecA_Actinobact-type"/>
</dbReference>
<comment type="similarity">
    <text evidence="2 11">Belongs to the SecA family.</text>
</comment>
<evidence type="ECO:0000256" key="2">
    <source>
        <dbReference type="ARBA" id="ARBA00007650"/>
    </source>
</evidence>
<protein>
    <recommendedName>
        <fullName evidence="11">Protein translocase subunit SecA</fullName>
        <ecNumber evidence="11">7.4.2.8</ecNumber>
    </recommendedName>
</protein>
<keyword evidence="8 11" id="KW-1278">Translocase</keyword>
<dbReference type="InterPro" id="IPR044722">
    <property type="entry name" value="SecA_SF2_C"/>
</dbReference>
<gene>
    <name evidence="11" type="primary">secA</name>
    <name evidence="14" type="ORF">BCF44_114317</name>
</gene>
<evidence type="ECO:0000256" key="3">
    <source>
        <dbReference type="ARBA" id="ARBA00022448"/>
    </source>
</evidence>
<keyword evidence="9 11" id="KW-0811">Translocation</keyword>
<dbReference type="InterPro" id="IPR036266">
    <property type="entry name" value="SecA_Wing/Scaffold_sf"/>
</dbReference>
<evidence type="ECO:0000256" key="4">
    <source>
        <dbReference type="ARBA" id="ARBA00022475"/>
    </source>
</evidence>
<evidence type="ECO:0000259" key="12">
    <source>
        <dbReference type="PROSITE" id="PS51192"/>
    </source>
</evidence>
<dbReference type="CDD" id="cd18803">
    <property type="entry name" value="SF2_C_secA"/>
    <property type="match status" value="1"/>
</dbReference>
<feature type="binding site" evidence="11">
    <location>
        <position position="94"/>
    </location>
    <ligand>
        <name>ATP</name>
        <dbReference type="ChEBI" id="CHEBI:30616"/>
    </ligand>
</feature>
<comment type="subunit">
    <text evidence="11">Monomer and homodimer. Part of the essential Sec protein translocation apparatus which comprises SecA, SecYEG and auxiliary proteins SecDF. Other proteins may also be involved.</text>
</comment>
<dbReference type="SUPFAM" id="SSF52540">
    <property type="entry name" value="P-loop containing nucleoside triphosphate hydrolases"/>
    <property type="match status" value="2"/>
</dbReference>
<dbReference type="PROSITE" id="PS51192">
    <property type="entry name" value="HELICASE_ATP_BIND_1"/>
    <property type="match status" value="1"/>
</dbReference>
<dbReference type="PRINTS" id="PR00906">
    <property type="entry name" value="SECA"/>
</dbReference>
<dbReference type="PANTHER" id="PTHR30612">
    <property type="entry name" value="SECA INNER MEMBRANE COMPONENT OF SEC PROTEIN SECRETION SYSTEM"/>
    <property type="match status" value="1"/>
</dbReference>
<dbReference type="Pfam" id="PF07517">
    <property type="entry name" value="SecA_DEAD"/>
    <property type="match status" value="1"/>
</dbReference>
<evidence type="ECO:0000259" key="13">
    <source>
        <dbReference type="PROSITE" id="PS51196"/>
    </source>
</evidence>
<dbReference type="Pfam" id="PF07516">
    <property type="entry name" value="SecA_SW"/>
    <property type="match status" value="1"/>
</dbReference>
<dbReference type="NCBIfam" id="TIGR04221">
    <property type="entry name" value="SecA2_Mycobac"/>
    <property type="match status" value="1"/>
</dbReference>
<comment type="caution">
    <text evidence="14">The sequence shown here is derived from an EMBL/GenBank/DDBJ whole genome shotgun (WGS) entry which is preliminary data.</text>
</comment>
<dbReference type="Pfam" id="PF01043">
    <property type="entry name" value="SecA_PP_bind"/>
    <property type="match status" value="1"/>
</dbReference>
<dbReference type="GO" id="GO:0043952">
    <property type="term" value="P:protein transport by the Sec complex"/>
    <property type="evidence" value="ECO:0007669"/>
    <property type="project" value="TreeGrafter"/>
</dbReference>
<feature type="binding site" evidence="11">
    <location>
        <begin position="112"/>
        <end position="116"/>
    </location>
    <ligand>
        <name>ATP</name>
        <dbReference type="ChEBI" id="CHEBI:30616"/>
    </ligand>
</feature>
<dbReference type="EMBL" id="QUNO01000014">
    <property type="protein sequence ID" value="REH38291.1"/>
    <property type="molecule type" value="Genomic_DNA"/>
</dbReference>
<dbReference type="GO" id="GO:0008564">
    <property type="term" value="F:protein-exporting ATPase activity"/>
    <property type="evidence" value="ECO:0007669"/>
    <property type="project" value="UniProtKB-EC"/>
</dbReference>
<name>A0A3E0H5C4_9PSEU</name>
<keyword evidence="5 11" id="KW-0547">Nucleotide-binding</keyword>
<dbReference type="Gene3D" id="3.90.1440.10">
    <property type="entry name" value="SecA, preprotein cross-linking domain"/>
    <property type="match status" value="1"/>
</dbReference>
<dbReference type="InterPro" id="IPR011130">
    <property type="entry name" value="SecA_preprotein_X-link_dom"/>
</dbReference>
<evidence type="ECO:0000313" key="15">
    <source>
        <dbReference type="Proteomes" id="UP000256269"/>
    </source>
</evidence>
<dbReference type="InterPro" id="IPR027417">
    <property type="entry name" value="P-loop_NTPase"/>
</dbReference>
<evidence type="ECO:0000256" key="10">
    <source>
        <dbReference type="ARBA" id="ARBA00023136"/>
    </source>
</evidence>
<dbReference type="SMART" id="SM00958">
    <property type="entry name" value="SecA_PP_bind"/>
    <property type="match status" value="1"/>
</dbReference>
<feature type="domain" description="SecA family profile" evidence="13">
    <location>
        <begin position="11"/>
        <end position="586"/>
    </location>
</feature>
<keyword evidence="11" id="KW-0963">Cytoplasm</keyword>
<dbReference type="InterPro" id="IPR036670">
    <property type="entry name" value="SecA_X-link_sf"/>
</dbReference>
<dbReference type="GO" id="GO:0005524">
    <property type="term" value="F:ATP binding"/>
    <property type="evidence" value="ECO:0007669"/>
    <property type="project" value="UniProtKB-UniRule"/>
</dbReference>
<dbReference type="InterPro" id="IPR000185">
    <property type="entry name" value="SecA"/>
</dbReference>
<dbReference type="InterPro" id="IPR014018">
    <property type="entry name" value="SecA_motor_DEAD"/>
</dbReference>
<keyword evidence="6 11" id="KW-0067">ATP-binding</keyword>
<dbReference type="OrthoDB" id="9805579at2"/>
<dbReference type="EC" id="7.4.2.8" evidence="11"/>
<keyword evidence="15" id="KW-1185">Reference proteome</keyword>
<keyword evidence="10 11" id="KW-0472">Membrane</keyword>
<evidence type="ECO:0000313" key="14">
    <source>
        <dbReference type="EMBL" id="REH38291.1"/>
    </source>
</evidence>
<evidence type="ECO:0000256" key="5">
    <source>
        <dbReference type="ARBA" id="ARBA00022741"/>
    </source>
</evidence>
<dbReference type="FunFam" id="3.40.50.300:FF:000429">
    <property type="entry name" value="Preprotein translocase subunit SecA"/>
    <property type="match status" value="1"/>
</dbReference>
<dbReference type="InterPro" id="IPR020937">
    <property type="entry name" value="SecA_CS"/>
</dbReference>
<dbReference type="PROSITE" id="PS51196">
    <property type="entry name" value="SECA_MOTOR_DEAD"/>
    <property type="match status" value="1"/>
</dbReference>
<evidence type="ECO:0000256" key="9">
    <source>
        <dbReference type="ARBA" id="ARBA00023010"/>
    </source>
</evidence>
<keyword evidence="3 11" id="KW-0813">Transport</keyword>
<comment type="subcellular location">
    <subcellularLocation>
        <location evidence="11">Cell membrane</location>
        <topology evidence="11">Peripheral membrane protein</topology>
        <orientation evidence="11">Cytoplasmic side</orientation>
    </subcellularLocation>
    <subcellularLocation>
        <location evidence="11">Cytoplasm</location>
    </subcellularLocation>
    <subcellularLocation>
        <location evidence="1">Membrane</location>
        <topology evidence="1">Peripheral membrane protein</topology>
    </subcellularLocation>
    <text evidence="11">Distribution is 50-50.</text>
</comment>
<keyword evidence="7 11" id="KW-0653">Protein transport</keyword>
<dbReference type="CDD" id="cd17928">
    <property type="entry name" value="DEXDc_SecA"/>
    <property type="match status" value="1"/>
</dbReference>
<dbReference type="Pfam" id="PF21090">
    <property type="entry name" value="P-loop_SecA"/>
    <property type="match status" value="2"/>
</dbReference>
<dbReference type="AlphaFoldDB" id="A0A3E0H5C4"/>
<dbReference type="InterPro" id="IPR011116">
    <property type="entry name" value="SecA_Wing/Scaffold"/>
</dbReference>
<dbReference type="PANTHER" id="PTHR30612:SF0">
    <property type="entry name" value="CHLOROPLAST PROTEIN-TRANSPORTING ATPASE"/>
    <property type="match status" value="1"/>
</dbReference>
<dbReference type="RefSeq" id="WP_116179126.1">
    <property type="nucleotide sequence ID" value="NZ_CP144375.1"/>
</dbReference>